<feature type="chain" id="PRO_5040252068" description="WAP domain-containing protein" evidence="1">
    <location>
        <begin position="19"/>
        <end position="94"/>
    </location>
</feature>
<gene>
    <name evidence="2" type="ORF">NA57DRAFT_80009</name>
</gene>
<reference evidence="2" key="1">
    <citation type="journal article" date="2020" name="Stud. Mycol.">
        <title>101 Dothideomycetes genomes: a test case for predicting lifestyles and emergence of pathogens.</title>
        <authorList>
            <person name="Haridas S."/>
            <person name="Albert R."/>
            <person name="Binder M."/>
            <person name="Bloem J."/>
            <person name="Labutti K."/>
            <person name="Salamov A."/>
            <person name="Andreopoulos B."/>
            <person name="Baker S."/>
            <person name="Barry K."/>
            <person name="Bills G."/>
            <person name="Bluhm B."/>
            <person name="Cannon C."/>
            <person name="Castanera R."/>
            <person name="Culley D."/>
            <person name="Daum C."/>
            <person name="Ezra D."/>
            <person name="Gonzalez J."/>
            <person name="Henrissat B."/>
            <person name="Kuo A."/>
            <person name="Liang C."/>
            <person name="Lipzen A."/>
            <person name="Lutzoni F."/>
            <person name="Magnuson J."/>
            <person name="Mondo S."/>
            <person name="Nolan M."/>
            <person name="Ohm R."/>
            <person name="Pangilinan J."/>
            <person name="Park H.-J."/>
            <person name="Ramirez L."/>
            <person name="Alfaro M."/>
            <person name="Sun H."/>
            <person name="Tritt A."/>
            <person name="Yoshinaga Y."/>
            <person name="Zwiers L.-H."/>
            <person name="Turgeon B."/>
            <person name="Goodwin S."/>
            <person name="Spatafora J."/>
            <person name="Crous P."/>
            <person name="Grigoriev I."/>
        </authorList>
    </citation>
    <scope>NUCLEOTIDE SEQUENCE</scope>
    <source>
        <strain evidence="2">CBS 133067</strain>
    </source>
</reference>
<protein>
    <recommendedName>
        <fullName evidence="4">WAP domain-containing protein</fullName>
    </recommendedName>
</protein>
<comment type="caution">
    <text evidence="2">The sequence shown here is derived from an EMBL/GenBank/DDBJ whole genome shotgun (WGS) entry which is preliminary data.</text>
</comment>
<dbReference type="Proteomes" id="UP000799772">
    <property type="component" value="Unassembled WGS sequence"/>
</dbReference>
<feature type="signal peptide" evidence="1">
    <location>
        <begin position="1"/>
        <end position="18"/>
    </location>
</feature>
<organism evidence="2 3">
    <name type="scientific">Rhizodiscina lignyota</name>
    <dbReference type="NCBI Taxonomy" id="1504668"/>
    <lineage>
        <taxon>Eukaryota</taxon>
        <taxon>Fungi</taxon>
        <taxon>Dikarya</taxon>
        <taxon>Ascomycota</taxon>
        <taxon>Pezizomycotina</taxon>
        <taxon>Dothideomycetes</taxon>
        <taxon>Pleosporomycetidae</taxon>
        <taxon>Aulographales</taxon>
        <taxon>Rhizodiscinaceae</taxon>
        <taxon>Rhizodiscina</taxon>
    </lineage>
</organism>
<dbReference type="AlphaFoldDB" id="A0A9P4M2Q9"/>
<keyword evidence="3" id="KW-1185">Reference proteome</keyword>
<sequence>MKSTIIIVCFGLIASAAAQLTTITKVVTNVIDGQLALWTVVTTSTMPPGPGCTEDAQGIPNCFDGCIHDGDCCSNFCNNGLCMDPNNQNCPKNP</sequence>
<evidence type="ECO:0000313" key="3">
    <source>
        <dbReference type="Proteomes" id="UP000799772"/>
    </source>
</evidence>
<evidence type="ECO:0000256" key="1">
    <source>
        <dbReference type="SAM" id="SignalP"/>
    </source>
</evidence>
<name>A0A9P4M2Q9_9PEZI</name>
<evidence type="ECO:0008006" key="4">
    <source>
        <dbReference type="Google" id="ProtNLM"/>
    </source>
</evidence>
<accession>A0A9P4M2Q9</accession>
<dbReference type="EMBL" id="ML978133">
    <property type="protein sequence ID" value="KAF2094840.1"/>
    <property type="molecule type" value="Genomic_DNA"/>
</dbReference>
<keyword evidence="1" id="KW-0732">Signal</keyword>
<evidence type="ECO:0000313" key="2">
    <source>
        <dbReference type="EMBL" id="KAF2094840.1"/>
    </source>
</evidence>
<proteinExistence type="predicted"/>